<dbReference type="PANTHER" id="PTHR10302:SF27">
    <property type="entry name" value="SINGLE-STRANDED DNA-BINDING PROTEIN"/>
    <property type="match status" value="1"/>
</dbReference>
<dbReference type="GO" id="GO:0006310">
    <property type="term" value="P:DNA recombination"/>
    <property type="evidence" value="ECO:0007669"/>
    <property type="project" value="UniProtKB-UniRule"/>
</dbReference>
<dbReference type="STRING" id="1236220.SAMN04488112_10916"/>
<gene>
    <name evidence="5" type="ORF">SAMN04488112_10916</name>
</gene>
<evidence type="ECO:0000256" key="4">
    <source>
        <dbReference type="SAM" id="MobiDB-lite"/>
    </source>
</evidence>
<keyword evidence="6" id="KW-1185">Reference proteome</keyword>
<dbReference type="RefSeq" id="WP_091569433.1">
    <property type="nucleotide sequence ID" value="NZ_FMZA01000009.1"/>
</dbReference>
<comment type="function">
    <text evidence="2">Plays an important role in DNA replication, recombination and repair. Binds to ssDNA and to an array of partner proteins to recruit them to their sites of action during DNA metabolism.</text>
</comment>
<dbReference type="GO" id="GO:0003697">
    <property type="term" value="F:single-stranded DNA binding"/>
    <property type="evidence" value="ECO:0007669"/>
    <property type="project" value="UniProtKB-UniRule"/>
</dbReference>
<dbReference type="HAMAP" id="MF_00984">
    <property type="entry name" value="SSB"/>
    <property type="match status" value="1"/>
</dbReference>
<feature type="short sequence motif" description="Important for interaction with partner proteins" evidence="2">
    <location>
        <begin position="147"/>
        <end position="152"/>
    </location>
</feature>
<dbReference type="EMBL" id="FMZA01000009">
    <property type="protein sequence ID" value="SDC50540.1"/>
    <property type="molecule type" value="Genomic_DNA"/>
</dbReference>
<proteinExistence type="inferred from homology"/>
<evidence type="ECO:0000256" key="1">
    <source>
        <dbReference type="ARBA" id="ARBA00023125"/>
    </source>
</evidence>
<dbReference type="AlphaFoldDB" id="A0A1G6M4Z3"/>
<reference evidence="5 6" key="1">
    <citation type="submission" date="2016-10" db="EMBL/GenBank/DDBJ databases">
        <authorList>
            <person name="de Groot N.N."/>
        </authorList>
    </citation>
    <scope>NUCLEOTIDE SEQUENCE [LARGE SCALE GENOMIC DNA]</scope>
    <source>
        <strain evidence="5 6">DSM 45514</strain>
    </source>
</reference>
<dbReference type="GO" id="GO:0006281">
    <property type="term" value="P:DNA repair"/>
    <property type="evidence" value="ECO:0007669"/>
    <property type="project" value="UniProtKB-UniRule"/>
</dbReference>
<dbReference type="GO" id="GO:0009295">
    <property type="term" value="C:nucleoid"/>
    <property type="evidence" value="ECO:0007669"/>
    <property type="project" value="TreeGrafter"/>
</dbReference>
<evidence type="ECO:0000313" key="5">
    <source>
        <dbReference type="EMBL" id="SDC50540.1"/>
    </source>
</evidence>
<evidence type="ECO:0000256" key="3">
    <source>
        <dbReference type="RuleBase" id="RU000524"/>
    </source>
</evidence>
<keyword evidence="2" id="KW-0234">DNA repair</keyword>
<comment type="subunit">
    <text evidence="2">Homotetramer.</text>
</comment>
<dbReference type="InterPro" id="IPR012340">
    <property type="entry name" value="NA-bd_OB-fold"/>
</dbReference>
<protein>
    <recommendedName>
        <fullName evidence="2 3">Single-stranded DNA-binding protein</fullName>
        <shortName evidence="2">SSB</shortName>
    </recommendedName>
</protein>
<dbReference type="InterPro" id="IPR011344">
    <property type="entry name" value="ssDNA-bd"/>
</dbReference>
<dbReference type="GO" id="GO:0006260">
    <property type="term" value="P:DNA replication"/>
    <property type="evidence" value="ECO:0007669"/>
    <property type="project" value="UniProtKB-UniRule"/>
</dbReference>
<feature type="compositionally biased region" description="Basic and acidic residues" evidence="4">
    <location>
        <begin position="126"/>
        <end position="144"/>
    </location>
</feature>
<dbReference type="Gene3D" id="2.40.50.140">
    <property type="entry name" value="Nucleic acid-binding proteins"/>
    <property type="match status" value="1"/>
</dbReference>
<evidence type="ECO:0000256" key="2">
    <source>
        <dbReference type="HAMAP-Rule" id="MF_00984"/>
    </source>
</evidence>
<accession>A0A1G6M4Z3</accession>
<sequence length="152" mass="17050">MLNRVVLIGRLTWDPELRYTPNGVAVTSFRLAVDRPFTNQQGERETDFIDIVVWRQLAETVANYMKKGRLVAVEGRLQVRSFENNEGRRIRVSEVVGDNVRFLDRGGDRSGGSGFNQGYDNPGGMSKDRGPSDDPFADDGKPIDISDDDLPF</sequence>
<dbReference type="Pfam" id="PF00436">
    <property type="entry name" value="SSB"/>
    <property type="match status" value="1"/>
</dbReference>
<feature type="region of interest" description="Disordered" evidence="4">
    <location>
        <begin position="103"/>
        <end position="152"/>
    </location>
</feature>
<name>A0A1G6M4Z3_9BACL</name>
<keyword evidence="2" id="KW-0235">DNA replication</keyword>
<dbReference type="PANTHER" id="PTHR10302">
    <property type="entry name" value="SINGLE-STRANDED DNA-BINDING PROTEIN"/>
    <property type="match status" value="1"/>
</dbReference>
<keyword evidence="2" id="KW-0227">DNA damage</keyword>
<dbReference type="OrthoDB" id="9809878at2"/>
<evidence type="ECO:0000313" key="6">
    <source>
        <dbReference type="Proteomes" id="UP000199387"/>
    </source>
</evidence>
<dbReference type="Proteomes" id="UP000199387">
    <property type="component" value="Unassembled WGS sequence"/>
</dbReference>
<keyword evidence="1 2" id="KW-0238">DNA-binding</keyword>
<comment type="caution">
    <text evidence="2">Lacks conserved residue(s) required for the propagation of feature annotation.</text>
</comment>
<dbReference type="NCBIfam" id="TIGR00621">
    <property type="entry name" value="ssb"/>
    <property type="match status" value="1"/>
</dbReference>
<organism evidence="5 6">
    <name type="scientific">Melghirimyces thermohalophilus</name>
    <dbReference type="NCBI Taxonomy" id="1236220"/>
    <lineage>
        <taxon>Bacteria</taxon>
        <taxon>Bacillati</taxon>
        <taxon>Bacillota</taxon>
        <taxon>Bacilli</taxon>
        <taxon>Bacillales</taxon>
        <taxon>Thermoactinomycetaceae</taxon>
        <taxon>Melghirimyces</taxon>
    </lineage>
</organism>
<keyword evidence="2" id="KW-0233">DNA recombination</keyword>
<dbReference type="InterPro" id="IPR000424">
    <property type="entry name" value="Primosome_PriB/ssb"/>
</dbReference>
<dbReference type="SUPFAM" id="SSF50249">
    <property type="entry name" value="Nucleic acid-binding proteins"/>
    <property type="match status" value="1"/>
</dbReference>
<dbReference type="PROSITE" id="PS50935">
    <property type="entry name" value="SSB"/>
    <property type="match status" value="1"/>
</dbReference>
<dbReference type="CDD" id="cd04496">
    <property type="entry name" value="SSB_OBF"/>
    <property type="match status" value="1"/>
</dbReference>